<keyword evidence="3" id="KW-1185">Reference proteome</keyword>
<dbReference type="InterPro" id="IPR004242">
    <property type="entry name" value="Transposase_21"/>
</dbReference>
<dbReference type="Proteomes" id="UP000646827">
    <property type="component" value="Unassembled WGS sequence"/>
</dbReference>
<feature type="region of interest" description="Disordered" evidence="1">
    <location>
        <begin position="27"/>
        <end position="68"/>
    </location>
</feature>
<protein>
    <recommendedName>
        <fullName evidence="4">Transposase domain-containing protein</fullName>
    </recommendedName>
</protein>
<dbReference type="Pfam" id="PF02992">
    <property type="entry name" value="Transposase_21"/>
    <property type="match status" value="1"/>
</dbReference>
<dbReference type="EMBL" id="JAEPRB010000559">
    <property type="protein sequence ID" value="KAG2214967.1"/>
    <property type="molecule type" value="Genomic_DNA"/>
</dbReference>
<accession>A0A8H7RPU5</accession>
<gene>
    <name evidence="2" type="ORF">INT45_007706</name>
</gene>
<dbReference type="AlphaFoldDB" id="A0A8H7RPU5"/>
<comment type="caution">
    <text evidence="2">The sequence shown here is derived from an EMBL/GenBank/DDBJ whole genome shotgun (WGS) entry which is preliminary data.</text>
</comment>
<evidence type="ECO:0000313" key="2">
    <source>
        <dbReference type="EMBL" id="KAG2214967.1"/>
    </source>
</evidence>
<sequence length="993" mass="113015">MRVKTKDCFWCGQPIFTANLKQHEDNKCEKNPYADPNNPVPPKKRQRRSTRNVSLPGPSVPTSISTTSFDMTHDSLALSMNEPMVNNNVSNVAESMYDYYDDDFLWENDNNMDNMDNNSNTILDVDNASVTVSSPESLSNDQLQVSTGDNDDESLSALANDMMDIDHDNEMEDNIINNNNEEGIFEAHYENQSSVMMTNNDGEPVKCSVPPIREFDEQLKRSVELYQIIQEKNITDDAYAQILKFVNDCLTSKKLAGKPILSKHMAETKITEMYPVKPVYYNYCPNGCRLYTDYISVACSCGLQRYKTTNLPNLQAVSSMLYKPLAQQLAALIASDSKREHLMTLSNRESEEPGVREDFFDGDVYKTRRSLFNGDLDIAISLFIDGFTPFRKSKTNMTIFNIIILNLPPKERYKNENMIQVCIILPVKPKSMDNFLEPLFIELRKLQKAGLEVKCSSGVFRLNVHLMLTSGDIVAVQELVYHSYRALYGCRICPIRTINAVSPEGAGNGNYFRGSRNVLPQFRDIGQFIDGAPAFSIKKKTKFAELESFHGALFFGLDEMHLIGANVSKRVWEMISGSFKNSTTSFELGTSKRQIIGSSVESSANTIPSSIFEGDFRNYYTKPSNMRSVDWICFLLFVVPTMVCDMLELQLGVEQAEAVVDALVSLVTGCAIALSWKISEDDLVKMESSFVQWHQYMHDTVPVNVYSSNMHYLQHIPEIVKLLEPLRCISARSMERAIGFFKKRIKSQKNPGVNAGNILRRQQACRYYNSLLEDKEGPEEDVDYEQQPATAYSINCNYEGDDNTQLWNYFESSVDNYIDVNLRHYLVKFWRRKFPNHIINYDDITDNIIVGRRLYMNETVYDAIKTKRKTDKLCHFVKMDIEVDIKKARRNAPVDLQVQTFFGEVIMYFVHEYNDILNGVDLNSAGCPCGPYTIGHTGGKRYDVEVEAIRSHAGILSMPLTTVSITDNVTHRNYYIYPKMVPKTIIVGDVGLL</sequence>
<dbReference type="OrthoDB" id="2289822at2759"/>
<name>A0A8H7RPU5_9FUNG</name>
<evidence type="ECO:0008006" key="4">
    <source>
        <dbReference type="Google" id="ProtNLM"/>
    </source>
</evidence>
<organism evidence="2 3">
    <name type="scientific">Circinella minor</name>
    <dbReference type="NCBI Taxonomy" id="1195481"/>
    <lineage>
        <taxon>Eukaryota</taxon>
        <taxon>Fungi</taxon>
        <taxon>Fungi incertae sedis</taxon>
        <taxon>Mucoromycota</taxon>
        <taxon>Mucoromycotina</taxon>
        <taxon>Mucoromycetes</taxon>
        <taxon>Mucorales</taxon>
        <taxon>Lichtheimiaceae</taxon>
        <taxon>Circinella</taxon>
    </lineage>
</organism>
<proteinExistence type="predicted"/>
<evidence type="ECO:0000313" key="3">
    <source>
        <dbReference type="Proteomes" id="UP000646827"/>
    </source>
</evidence>
<evidence type="ECO:0000256" key="1">
    <source>
        <dbReference type="SAM" id="MobiDB-lite"/>
    </source>
</evidence>
<reference evidence="2 3" key="1">
    <citation type="submission" date="2020-12" db="EMBL/GenBank/DDBJ databases">
        <title>Metabolic potential, ecology and presence of endohyphal bacteria is reflected in genomic diversity of Mucoromycotina.</title>
        <authorList>
            <person name="Muszewska A."/>
            <person name="Okrasinska A."/>
            <person name="Steczkiewicz K."/>
            <person name="Drgas O."/>
            <person name="Orlowska M."/>
            <person name="Perlinska-Lenart U."/>
            <person name="Aleksandrzak-Piekarczyk T."/>
            <person name="Szatraj K."/>
            <person name="Zielenkiewicz U."/>
            <person name="Pilsyk S."/>
            <person name="Malc E."/>
            <person name="Mieczkowski P."/>
            <person name="Kruszewska J.S."/>
            <person name="Biernat P."/>
            <person name="Pawlowska J."/>
        </authorList>
    </citation>
    <scope>NUCLEOTIDE SEQUENCE [LARGE SCALE GENOMIC DNA]</scope>
    <source>
        <strain evidence="2 3">CBS 142.35</strain>
    </source>
</reference>